<dbReference type="AlphaFoldDB" id="A0A0L8IBJ8"/>
<dbReference type="EMBL" id="KQ416080">
    <property type="protein sequence ID" value="KOF98769.1"/>
    <property type="molecule type" value="Genomic_DNA"/>
</dbReference>
<feature type="domain" description="SUEL-type lectin" evidence="1">
    <location>
        <begin position="7"/>
        <end position="108"/>
    </location>
</feature>
<organism evidence="2">
    <name type="scientific">Octopus bimaculoides</name>
    <name type="common">California two-spotted octopus</name>
    <dbReference type="NCBI Taxonomy" id="37653"/>
    <lineage>
        <taxon>Eukaryota</taxon>
        <taxon>Metazoa</taxon>
        <taxon>Spiralia</taxon>
        <taxon>Lophotrochozoa</taxon>
        <taxon>Mollusca</taxon>
        <taxon>Cephalopoda</taxon>
        <taxon>Coleoidea</taxon>
        <taxon>Octopodiformes</taxon>
        <taxon>Octopoda</taxon>
        <taxon>Incirrata</taxon>
        <taxon>Octopodidae</taxon>
        <taxon>Octopus</taxon>
    </lineage>
</organism>
<name>A0A0L8IBJ8_OCTBM</name>
<dbReference type="PANTHER" id="PTHR46780">
    <property type="entry name" value="PROTEIN EVA-1"/>
    <property type="match status" value="1"/>
</dbReference>
<dbReference type="CDD" id="cd22828">
    <property type="entry name" value="Gal_Rha_Lectin_EVA1_EVA1C_rpt1"/>
    <property type="match status" value="1"/>
</dbReference>
<dbReference type="InterPro" id="IPR043159">
    <property type="entry name" value="Lectin_gal-bd_sf"/>
</dbReference>
<dbReference type="STRING" id="37653.A0A0L8IBJ8"/>
<dbReference type="OrthoDB" id="5970528at2759"/>
<gene>
    <name evidence="2" type="ORF">OCBIM_22023024mg</name>
</gene>
<dbReference type="InterPro" id="IPR000922">
    <property type="entry name" value="Lectin_gal-bd_dom"/>
</dbReference>
<evidence type="ECO:0000313" key="2">
    <source>
        <dbReference type="EMBL" id="KOF98769.1"/>
    </source>
</evidence>
<dbReference type="Pfam" id="PF02140">
    <property type="entry name" value="SUEL_Lectin"/>
    <property type="match status" value="1"/>
</dbReference>
<dbReference type="Gene3D" id="2.60.120.740">
    <property type="match status" value="1"/>
</dbReference>
<proteinExistence type="predicted"/>
<accession>A0A0L8IBJ8</accession>
<dbReference type="GO" id="GO:0030246">
    <property type="term" value="F:carbohydrate binding"/>
    <property type="evidence" value="ECO:0007669"/>
    <property type="project" value="InterPro"/>
</dbReference>
<sequence>MRFRETLCDGKMLYIYCPEGTLISIQFSQYGYSLSEHHMCGTMDTSFKDYSQGNGDRNCYLSNTLDVLLKMCQEKRRCQLRVKVKTFTTLSDPCPNRTKLLEVAYQCRPTEFHRNLACEDEQITLTCRRSSRIVVYYAKFRHFPSTKTNCSKPESYSLHS</sequence>
<reference evidence="2" key="1">
    <citation type="submission" date="2015-07" db="EMBL/GenBank/DDBJ databases">
        <title>MeaNS - Measles Nucleotide Surveillance Program.</title>
        <authorList>
            <person name="Tran T."/>
            <person name="Druce J."/>
        </authorList>
    </citation>
    <scope>NUCLEOTIDE SEQUENCE</scope>
    <source>
        <strain evidence="2">UCB-OBI-ISO-001</strain>
        <tissue evidence="2">Gonad</tissue>
    </source>
</reference>
<protein>
    <recommendedName>
        <fullName evidence="1">SUEL-type lectin domain-containing protein</fullName>
    </recommendedName>
</protein>
<dbReference type="PROSITE" id="PS50228">
    <property type="entry name" value="SUEL_LECTIN"/>
    <property type="match status" value="1"/>
</dbReference>
<evidence type="ECO:0000259" key="1">
    <source>
        <dbReference type="PROSITE" id="PS50228"/>
    </source>
</evidence>